<accession>A0A540KY91</accession>
<organism evidence="3 4">
    <name type="scientific">Malus baccata</name>
    <name type="common">Siberian crab apple</name>
    <name type="synonym">Pyrus baccata</name>
    <dbReference type="NCBI Taxonomy" id="106549"/>
    <lineage>
        <taxon>Eukaryota</taxon>
        <taxon>Viridiplantae</taxon>
        <taxon>Streptophyta</taxon>
        <taxon>Embryophyta</taxon>
        <taxon>Tracheophyta</taxon>
        <taxon>Spermatophyta</taxon>
        <taxon>Magnoliopsida</taxon>
        <taxon>eudicotyledons</taxon>
        <taxon>Gunneridae</taxon>
        <taxon>Pentapetalae</taxon>
        <taxon>rosids</taxon>
        <taxon>fabids</taxon>
        <taxon>Rosales</taxon>
        <taxon>Rosaceae</taxon>
        <taxon>Amygdaloideae</taxon>
        <taxon>Maleae</taxon>
        <taxon>Malus</taxon>
    </lineage>
</organism>
<dbReference type="PANTHER" id="PTHR21660:SF12">
    <property type="entry name" value="OS07G0462700 PROTEIN"/>
    <property type="match status" value="1"/>
</dbReference>
<dbReference type="Gene3D" id="3.10.129.10">
    <property type="entry name" value="Hotdog Thioesterase"/>
    <property type="match status" value="1"/>
</dbReference>
<dbReference type="InterPro" id="IPR006683">
    <property type="entry name" value="Thioestr_dom"/>
</dbReference>
<keyword evidence="4" id="KW-1185">Reference proteome</keyword>
<dbReference type="PANTHER" id="PTHR21660">
    <property type="entry name" value="THIOESTERASE SUPERFAMILY MEMBER-RELATED"/>
    <property type="match status" value="1"/>
</dbReference>
<sequence>MVKPSIEITEDFASAAKIADDIPREDVIRVLNFLQGVGISDPVPDEFDARKDTYSDIIRDLLKPLHISRGRVTCLVSVKPAVTNFYSGFHGGAIAAVAEAVSVACARTVVANDKELFLGELSISYLSSATKNEEVIVDSSVVRSGRNLSVIALELKLKKTGRLVYTARATFYHTPVAKL</sequence>
<reference evidence="3 4" key="1">
    <citation type="journal article" date="2019" name="G3 (Bethesda)">
        <title>Sequencing of a Wild Apple (Malus baccata) Genome Unravels the Differences Between Cultivated and Wild Apple Species Regarding Disease Resistance and Cold Tolerance.</title>
        <authorList>
            <person name="Chen X."/>
        </authorList>
    </citation>
    <scope>NUCLEOTIDE SEQUENCE [LARGE SCALE GENOMIC DNA]</scope>
    <source>
        <strain evidence="4">cv. Shandingzi</strain>
        <tissue evidence="3">Leaves</tissue>
    </source>
</reference>
<evidence type="ECO:0000256" key="1">
    <source>
        <dbReference type="ARBA" id="ARBA00008324"/>
    </source>
</evidence>
<comment type="caution">
    <text evidence="3">The sequence shown here is derived from an EMBL/GenBank/DDBJ whole genome shotgun (WGS) entry which is preliminary data.</text>
</comment>
<dbReference type="Proteomes" id="UP000315295">
    <property type="component" value="Unassembled WGS sequence"/>
</dbReference>
<dbReference type="SUPFAM" id="SSF54637">
    <property type="entry name" value="Thioesterase/thiol ester dehydrase-isomerase"/>
    <property type="match status" value="1"/>
</dbReference>
<dbReference type="AlphaFoldDB" id="A0A540KY91"/>
<evidence type="ECO:0000313" key="3">
    <source>
        <dbReference type="EMBL" id="TQD79049.1"/>
    </source>
</evidence>
<gene>
    <name evidence="3" type="ORF">C1H46_035405</name>
</gene>
<dbReference type="GO" id="GO:0047617">
    <property type="term" value="F:fatty acyl-CoA hydrolase activity"/>
    <property type="evidence" value="ECO:0007669"/>
    <property type="project" value="InterPro"/>
</dbReference>
<evidence type="ECO:0000313" key="4">
    <source>
        <dbReference type="Proteomes" id="UP000315295"/>
    </source>
</evidence>
<proteinExistence type="inferred from homology"/>
<protein>
    <recommendedName>
        <fullName evidence="2">Thioesterase domain-containing protein</fullName>
    </recommendedName>
</protein>
<feature type="domain" description="Thioesterase" evidence="2">
    <location>
        <begin position="90"/>
        <end position="161"/>
    </location>
</feature>
<name>A0A540KY91_MALBA</name>
<dbReference type="InterPro" id="IPR039298">
    <property type="entry name" value="ACOT13"/>
</dbReference>
<dbReference type="EMBL" id="VIEB01000877">
    <property type="protein sequence ID" value="TQD79049.1"/>
    <property type="molecule type" value="Genomic_DNA"/>
</dbReference>
<dbReference type="SMR" id="A0A540KY91"/>
<evidence type="ECO:0000259" key="2">
    <source>
        <dbReference type="Pfam" id="PF03061"/>
    </source>
</evidence>
<dbReference type="InterPro" id="IPR029069">
    <property type="entry name" value="HotDog_dom_sf"/>
</dbReference>
<comment type="similarity">
    <text evidence="1">Belongs to the thioesterase PaaI family.</text>
</comment>
<dbReference type="Pfam" id="PF03061">
    <property type="entry name" value="4HBT"/>
    <property type="match status" value="1"/>
</dbReference>
<dbReference type="STRING" id="106549.A0A540KY91"/>